<keyword evidence="12" id="KW-0732">Signal</keyword>
<evidence type="ECO:0000256" key="3">
    <source>
        <dbReference type="ARBA" id="ARBA00022452"/>
    </source>
</evidence>
<feature type="domain" description="TonB-dependent receptor-like beta-barrel" evidence="13">
    <location>
        <begin position="280"/>
        <end position="638"/>
    </location>
</feature>
<dbReference type="InterPro" id="IPR039426">
    <property type="entry name" value="TonB-dep_rcpt-like"/>
</dbReference>
<feature type="domain" description="TonB-dependent receptor plug" evidence="14">
    <location>
        <begin position="46"/>
        <end position="156"/>
    </location>
</feature>
<name>A0ABV2EEF6_9CAUL</name>
<dbReference type="EMBL" id="JBEPLU010000001">
    <property type="protein sequence ID" value="MET3525408.1"/>
    <property type="molecule type" value="Genomic_DNA"/>
</dbReference>
<reference evidence="15 16" key="1">
    <citation type="submission" date="2024-06" db="EMBL/GenBank/DDBJ databases">
        <title>Genomic Encyclopedia of Type Strains, Phase IV (KMG-IV): sequencing the most valuable type-strain genomes for metagenomic binning, comparative biology and taxonomic classification.</title>
        <authorList>
            <person name="Goeker M."/>
        </authorList>
    </citation>
    <scope>NUCLEOTIDE SEQUENCE [LARGE SCALE GENOMIC DNA]</scope>
    <source>
        <strain evidence="15 16">DSM 17809</strain>
    </source>
</reference>
<dbReference type="PANTHER" id="PTHR32552:SF81">
    <property type="entry name" value="TONB-DEPENDENT OUTER MEMBRANE RECEPTOR"/>
    <property type="match status" value="1"/>
</dbReference>
<dbReference type="InterPro" id="IPR000531">
    <property type="entry name" value="Beta-barrel_TonB"/>
</dbReference>
<comment type="subcellular location">
    <subcellularLocation>
        <location evidence="1">Cell outer membrane</location>
        <topology evidence="1">Multi-pass membrane protein</topology>
    </subcellularLocation>
</comment>
<feature type="chain" id="PRO_5047458180" evidence="12">
    <location>
        <begin position="23"/>
        <end position="674"/>
    </location>
</feature>
<dbReference type="Pfam" id="PF07715">
    <property type="entry name" value="Plug"/>
    <property type="match status" value="1"/>
</dbReference>
<keyword evidence="15" id="KW-0675">Receptor</keyword>
<evidence type="ECO:0000256" key="12">
    <source>
        <dbReference type="SAM" id="SignalP"/>
    </source>
</evidence>
<keyword evidence="3" id="KW-1134">Transmembrane beta strand</keyword>
<dbReference type="Pfam" id="PF00593">
    <property type="entry name" value="TonB_dep_Rec_b-barrel"/>
    <property type="match status" value="1"/>
</dbReference>
<dbReference type="Proteomes" id="UP001549110">
    <property type="component" value="Unassembled WGS sequence"/>
</dbReference>
<evidence type="ECO:0000256" key="10">
    <source>
        <dbReference type="ARBA" id="ARBA00023237"/>
    </source>
</evidence>
<keyword evidence="8 11" id="KW-0798">TonB box</keyword>
<accession>A0ABV2EEF6</accession>
<keyword evidence="6" id="KW-0408">Iron</keyword>
<dbReference type="RefSeq" id="WP_331929941.1">
    <property type="nucleotide sequence ID" value="NZ_JBEPLU010000001.1"/>
</dbReference>
<evidence type="ECO:0000256" key="1">
    <source>
        <dbReference type="ARBA" id="ARBA00004571"/>
    </source>
</evidence>
<evidence type="ECO:0000256" key="5">
    <source>
        <dbReference type="ARBA" id="ARBA00022692"/>
    </source>
</evidence>
<evidence type="ECO:0000256" key="9">
    <source>
        <dbReference type="ARBA" id="ARBA00023136"/>
    </source>
</evidence>
<dbReference type="PANTHER" id="PTHR32552">
    <property type="entry name" value="FERRICHROME IRON RECEPTOR-RELATED"/>
    <property type="match status" value="1"/>
</dbReference>
<dbReference type="InterPro" id="IPR036942">
    <property type="entry name" value="Beta-barrel_TonB_sf"/>
</dbReference>
<evidence type="ECO:0000256" key="4">
    <source>
        <dbReference type="ARBA" id="ARBA00022496"/>
    </source>
</evidence>
<keyword evidence="7" id="KW-0406">Ion transport</keyword>
<evidence type="ECO:0000256" key="7">
    <source>
        <dbReference type="ARBA" id="ARBA00023065"/>
    </source>
</evidence>
<comment type="similarity">
    <text evidence="11">Belongs to the TonB-dependent receptor family.</text>
</comment>
<dbReference type="InterPro" id="IPR012910">
    <property type="entry name" value="Plug_dom"/>
</dbReference>
<evidence type="ECO:0000313" key="16">
    <source>
        <dbReference type="Proteomes" id="UP001549110"/>
    </source>
</evidence>
<evidence type="ECO:0000256" key="8">
    <source>
        <dbReference type="ARBA" id="ARBA00023077"/>
    </source>
</evidence>
<dbReference type="Gene3D" id="2.40.170.20">
    <property type="entry name" value="TonB-dependent receptor, beta-barrel domain"/>
    <property type="match status" value="1"/>
</dbReference>
<proteinExistence type="inferred from homology"/>
<feature type="signal peptide" evidence="12">
    <location>
        <begin position="1"/>
        <end position="22"/>
    </location>
</feature>
<dbReference type="SUPFAM" id="SSF56935">
    <property type="entry name" value="Porins"/>
    <property type="match status" value="1"/>
</dbReference>
<evidence type="ECO:0000259" key="13">
    <source>
        <dbReference type="Pfam" id="PF00593"/>
    </source>
</evidence>
<keyword evidence="4" id="KW-0410">Iron transport</keyword>
<protein>
    <submittedName>
        <fullName evidence="15">Outer membrane receptor protein involved in Fe transport</fullName>
    </submittedName>
</protein>
<organism evidence="15 16">
    <name type="scientific">Phenylobacterium koreense</name>
    <dbReference type="NCBI Taxonomy" id="266125"/>
    <lineage>
        <taxon>Bacteria</taxon>
        <taxon>Pseudomonadati</taxon>
        <taxon>Pseudomonadota</taxon>
        <taxon>Alphaproteobacteria</taxon>
        <taxon>Caulobacterales</taxon>
        <taxon>Caulobacteraceae</taxon>
        <taxon>Phenylobacterium</taxon>
    </lineage>
</organism>
<keyword evidence="10" id="KW-0998">Cell outer membrane</keyword>
<keyword evidence="9 11" id="KW-0472">Membrane</keyword>
<keyword evidence="16" id="KW-1185">Reference proteome</keyword>
<gene>
    <name evidence="15" type="ORF">ABID41_000503</name>
</gene>
<evidence type="ECO:0000256" key="2">
    <source>
        <dbReference type="ARBA" id="ARBA00022448"/>
    </source>
</evidence>
<sequence length="674" mass="72821">MRNLWSSAAIAAVMTYGGGALAAEAASGAVVQEVVVTGEKVSRSLRNTASSVAVVQDITPDMATTSDLLARIPNLVTSEPTNLAPAVRGLDGTGPAQGADAFFAGTRPRLNFQVDGRTLSHNEAIFTESTLFDVERVEVFRGPQSTLQGRNAVAGAIIIRTRNPTYDFEGAAQALVGDLETRQASVAVSGPLIAGQVAARLSADWRRADSFADFTGYEGVDDPGKSEQVALRGKLLIEPEATPGLRALLTVSHMRAYAPQTADVVRPFGGHVAAFPFQPRFRTRSNSAILDASRKLGGGWSLELTASAADLRVNRYAVPGDGIAEINGKEYVLEPRLRFSGEDGRVTGFVGLHVFDADQGEHIDLFGGGTFDDSTRTYAAFGEGTVKLTDRLGLTVGGRLEREERRRTGGVWSFVIDLDETYEAFLPKASLSYRVNDDLTVGVLASRGYNGGGAGFTYDAPYESYVYDPEFVWNYEAFARALLLDGRLSLSGNIFYDRYRDLQLPFDLNSDPKVWSYVVRNAGRAETYGAEISARLIAARGLELFASGGLLKTEVTNYPGSDIEGNELPRSPAASLSFGADYVHASGFEAGFDVRYSDGYFSDIENKPFGEVDSYWVANARAAYRFGQAKVFATVANLFDEVGPVMLYPGDVRADDTATVLRPRTWQVGLRVDF</sequence>
<evidence type="ECO:0000259" key="14">
    <source>
        <dbReference type="Pfam" id="PF07715"/>
    </source>
</evidence>
<evidence type="ECO:0000256" key="6">
    <source>
        <dbReference type="ARBA" id="ARBA00023004"/>
    </source>
</evidence>
<keyword evidence="2" id="KW-0813">Transport</keyword>
<keyword evidence="5" id="KW-0812">Transmembrane</keyword>
<evidence type="ECO:0000313" key="15">
    <source>
        <dbReference type="EMBL" id="MET3525408.1"/>
    </source>
</evidence>
<comment type="caution">
    <text evidence="15">The sequence shown here is derived from an EMBL/GenBank/DDBJ whole genome shotgun (WGS) entry which is preliminary data.</text>
</comment>
<evidence type="ECO:0000256" key="11">
    <source>
        <dbReference type="RuleBase" id="RU003357"/>
    </source>
</evidence>